<proteinExistence type="predicted"/>
<organism evidence="1 2">
    <name type="scientific">Vermiconidia calcicola</name>
    <dbReference type="NCBI Taxonomy" id="1690605"/>
    <lineage>
        <taxon>Eukaryota</taxon>
        <taxon>Fungi</taxon>
        <taxon>Dikarya</taxon>
        <taxon>Ascomycota</taxon>
        <taxon>Pezizomycotina</taxon>
        <taxon>Dothideomycetes</taxon>
        <taxon>Dothideomycetidae</taxon>
        <taxon>Mycosphaerellales</taxon>
        <taxon>Extremaceae</taxon>
        <taxon>Vermiconidia</taxon>
    </lineage>
</organism>
<evidence type="ECO:0000313" key="1">
    <source>
        <dbReference type="EMBL" id="KAK3712685.1"/>
    </source>
</evidence>
<accession>A0ACC3NAN4</accession>
<sequence length="167" mass="18345">MSSPIVSIKLTATGDVVTMPRELLSAHSDFFNGLDTLGSGATQYNGTVKLDYTSRETWDLYAAYVQESTTADDFKIIAEEDFDRLIDYCKLGLRIDDRGFFNLMAQAVIEESKRRVDATAEMSDAIRSQIAAMRQGHSPNVTSARTAPPSDEGVDEHTDMSAGGHAW</sequence>
<name>A0ACC3NAN4_9PEZI</name>
<gene>
    <name evidence="1" type="ORF">LTR37_008949</name>
</gene>
<dbReference type="EMBL" id="JAUTXU010000068">
    <property type="protein sequence ID" value="KAK3712685.1"/>
    <property type="molecule type" value="Genomic_DNA"/>
</dbReference>
<keyword evidence="2" id="KW-1185">Reference proteome</keyword>
<dbReference type="Proteomes" id="UP001281147">
    <property type="component" value="Unassembled WGS sequence"/>
</dbReference>
<comment type="caution">
    <text evidence="1">The sequence shown here is derived from an EMBL/GenBank/DDBJ whole genome shotgun (WGS) entry which is preliminary data.</text>
</comment>
<protein>
    <submittedName>
        <fullName evidence="1">Uncharacterized protein</fullName>
    </submittedName>
</protein>
<reference evidence="1" key="1">
    <citation type="submission" date="2023-07" db="EMBL/GenBank/DDBJ databases">
        <title>Black Yeasts Isolated from many extreme environments.</title>
        <authorList>
            <person name="Coleine C."/>
            <person name="Stajich J.E."/>
            <person name="Selbmann L."/>
        </authorList>
    </citation>
    <scope>NUCLEOTIDE SEQUENCE</scope>
    <source>
        <strain evidence="1">CCFEE 5714</strain>
    </source>
</reference>
<evidence type="ECO:0000313" key="2">
    <source>
        <dbReference type="Proteomes" id="UP001281147"/>
    </source>
</evidence>